<name>A0A1S3Y7I9_TOBAC</name>
<dbReference type="STRING" id="4097.A0A1S3Y7I9"/>
<dbReference type="PANTHER" id="PTHR46238:SF8">
    <property type="entry name" value="ENDONUCLEASE_EXONUCLEASE_PHOSPHATASE DOMAIN-CONTAINING PROTEIN"/>
    <property type="match status" value="1"/>
</dbReference>
<dbReference type="OrthoDB" id="1661759at2759"/>
<reference evidence="1" key="1">
    <citation type="submission" date="2025-08" db="UniProtKB">
        <authorList>
            <consortium name="RefSeq"/>
        </authorList>
    </citation>
    <scope>IDENTIFICATION</scope>
</reference>
<dbReference type="RefSeq" id="XP_016448241.1">
    <property type="nucleotide sequence ID" value="XM_016592755.1"/>
</dbReference>
<dbReference type="OMA" id="KVEEMMI"/>
<dbReference type="PANTHER" id="PTHR46238">
    <property type="entry name" value="REVERSE TRANSCRIPTASE DOMAIN-CONTAINING PROTEIN"/>
    <property type="match status" value="1"/>
</dbReference>
<accession>A0A1S3Y7I9</accession>
<dbReference type="PaxDb" id="4097-A0A1S3Y7I9"/>
<sequence length="188" mass="21892">MTKIEYLECKFSDVTGGVDIDVRLDSQVIPKNDSFNYPGSIIQGNGEIDEDVTHCIGEGWMKWRLASGVLCYKKVPPKLKGIFYRAVVRPAMLYVAECWPVKIAHIQKMKVEEMMILRWMCGHTRLDMIKNEDIRARVGVAPIEDKMWELRLRWFGHVQRRSLDAPVRRCERLAHTGMRKGRGRPKKY</sequence>
<dbReference type="KEGG" id="nta:107773323"/>
<evidence type="ECO:0000313" key="1">
    <source>
        <dbReference type="RefSeq" id="XP_016448241.1"/>
    </source>
</evidence>
<gene>
    <name evidence="1" type="primary">LOC107773323</name>
</gene>
<protein>
    <submittedName>
        <fullName evidence="1">Uncharacterized protein</fullName>
    </submittedName>
</protein>
<organism evidence="1">
    <name type="scientific">Nicotiana tabacum</name>
    <name type="common">Common tobacco</name>
    <dbReference type="NCBI Taxonomy" id="4097"/>
    <lineage>
        <taxon>Eukaryota</taxon>
        <taxon>Viridiplantae</taxon>
        <taxon>Streptophyta</taxon>
        <taxon>Embryophyta</taxon>
        <taxon>Tracheophyta</taxon>
        <taxon>Spermatophyta</taxon>
        <taxon>Magnoliopsida</taxon>
        <taxon>eudicotyledons</taxon>
        <taxon>Gunneridae</taxon>
        <taxon>Pentapetalae</taxon>
        <taxon>asterids</taxon>
        <taxon>lamiids</taxon>
        <taxon>Solanales</taxon>
        <taxon>Solanaceae</taxon>
        <taxon>Nicotianoideae</taxon>
        <taxon>Nicotianeae</taxon>
        <taxon>Nicotiana</taxon>
    </lineage>
</organism>
<dbReference type="AlphaFoldDB" id="A0A1S3Y7I9"/>
<proteinExistence type="predicted"/>